<dbReference type="Pfam" id="PF25591">
    <property type="entry name" value="LRV_2"/>
    <property type="match status" value="1"/>
</dbReference>
<dbReference type="Proteomes" id="UP000182054">
    <property type="component" value="Unassembled WGS sequence"/>
</dbReference>
<keyword evidence="2" id="KW-0812">Transmembrane</keyword>
<dbReference type="RefSeq" id="WP_068361092.1">
    <property type="nucleotide sequence ID" value="NZ_FOJN01000008.1"/>
</dbReference>
<dbReference type="InterPro" id="IPR057893">
    <property type="entry name" value="LRV_2"/>
</dbReference>
<feature type="transmembrane region" description="Helical" evidence="2">
    <location>
        <begin position="105"/>
        <end position="123"/>
    </location>
</feature>
<sequence>MNQIPDITLATGERARFSEEFSPNMILTQFKTTMVITDRRVIVRQPNAIFGIIPRGYNEQTSPLRHVSQINAGESFSTRKLIQGGLGVIMGLYLTAGMAALSPALSVIGLLVIGLGAFLLYTAHELGIGFRNHGGGVLFAAASKSERAKVEAAKRAVNDIVFASEQPVESGVPAAPVTDPTVVIPAPTSAAPSSAPSRFTAAQASDPTTPQAVLSQIAEHEPSLRSTVAANPNCYPGLLDWLRGLGDPEVERALAARV</sequence>
<keyword evidence="2" id="KW-0472">Membrane</keyword>
<proteinExistence type="predicted"/>
<dbReference type="GeneID" id="85487832"/>
<feature type="domain" description="Leucine rich repeat variant" evidence="3">
    <location>
        <begin position="199"/>
        <end position="257"/>
    </location>
</feature>
<evidence type="ECO:0000256" key="2">
    <source>
        <dbReference type="SAM" id="Phobius"/>
    </source>
</evidence>
<feature type="region of interest" description="Disordered" evidence="1">
    <location>
        <begin position="187"/>
        <end position="206"/>
    </location>
</feature>
<dbReference type="EMBL" id="FOJN01000008">
    <property type="protein sequence ID" value="SFA53122.1"/>
    <property type="molecule type" value="Genomic_DNA"/>
</dbReference>
<keyword evidence="2" id="KW-1133">Transmembrane helix</keyword>
<evidence type="ECO:0000313" key="4">
    <source>
        <dbReference type="EMBL" id="SFA53122.1"/>
    </source>
</evidence>
<evidence type="ECO:0000256" key="1">
    <source>
        <dbReference type="SAM" id="MobiDB-lite"/>
    </source>
</evidence>
<evidence type="ECO:0000259" key="3">
    <source>
        <dbReference type="Pfam" id="PF25591"/>
    </source>
</evidence>
<protein>
    <recommendedName>
        <fullName evidence="3">Leucine rich repeat variant domain-containing protein</fullName>
    </recommendedName>
</protein>
<dbReference type="AlphaFoldDB" id="A0A1I0TMY1"/>
<reference evidence="4 5" key="1">
    <citation type="submission" date="2016-10" db="EMBL/GenBank/DDBJ databases">
        <authorList>
            <person name="de Groot N.N."/>
        </authorList>
    </citation>
    <scope>NUCLEOTIDE SEQUENCE [LARGE SCALE GENOMIC DNA]</scope>
    <source>
        <strain evidence="4 5">DSM 44908</strain>
    </source>
</reference>
<organism evidence="4 5">
    <name type="scientific">Rhodococcoides kroppenstedtii</name>
    <dbReference type="NCBI Taxonomy" id="293050"/>
    <lineage>
        <taxon>Bacteria</taxon>
        <taxon>Bacillati</taxon>
        <taxon>Actinomycetota</taxon>
        <taxon>Actinomycetes</taxon>
        <taxon>Mycobacteriales</taxon>
        <taxon>Nocardiaceae</taxon>
        <taxon>Rhodococcoides</taxon>
    </lineage>
</organism>
<accession>A0A1I0TMY1</accession>
<gene>
    <name evidence="4" type="ORF">SAMN05444374_10823</name>
</gene>
<feature type="compositionally biased region" description="Low complexity" evidence="1">
    <location>
        <begin position="187"/>
        <end position="197"/>
    </location>
</feature>
<name>A0A1I0TMY1_9NOCA</name>
<evidence type="ECO:0000313" key="5">
    <source>
        <dbReference type="Proteomes" id="UP000182054"/>
    </source>
</evidence>